<keyword evidence="7" id="KW-0540">Nuclease</keyword>
<dbReference type="InterPro" id="IPR010095">
    <property type="entry name" value="Cas12f1-like_TNB"/>
</dbReference>
<evidence type="ECO:0000313" key="7">
    <source>
        <dbReference type="EMBL" id="MFD1550307.1"/>
    </source>
</evidence>
<keyword evidence="7" id="KW-0378">Hydrolase</keyword>
<comment type="similarity">
    <text evidence="1">In the C-terminal section; belongs to the transposase 35 family.</text>
</comment>
<dbReference type="EMBL" id="JBHTOM010000022">
    <property type="protein sequence ID" value="MFD1550307.1"/>
    <property type="molecule type" value="Genomic_DNA"/>
</dbReference>
<protein>
    <submittedName>
        <fullName evidence="7">RNA-guided endonuclease InsQ/TnpB family protein</fullName>
    </submittedName>
</protein>
<dbReference type="Proteomes" id="UP001597195">
    <property type="component" value="Unassembled WGS sequence"/>
</dbReference>
<dbReference type="NCBIfam" id="TIGR01766">
    <property type="entry name" value="IS200/IS605 family accessory protein TnpB-like domain"/>
    <property type="match status" value="1"/>
</dbReference>
<dbReference type="Pfam" id="PF07282">
    <property type="entry name" value="Cas12f1-like_TNB"/>
    <property type="match status" value="1"/>
</dbReference>
<reference evidence="8" key="1">
    <citation type="journal article" date="2019" name="Int. J. Syst. Evol. Microbiol.">
        <title>The Global Catalogue of Microorganisms (GCM) 10K type strain sequencing project: providing services to taxonomists for standard genome sequencing and annotation.</title>
        <authorList>
            <consortium name="The Broad Institute Genomics Platform"/>
            <consortium name="The Broad Institute Genome Sequencing Center for Infectious Disease"/>
            <person name="Wu L."/>
            <person name="Ma J."/>
        </authorList>
    </citation>
    <scope>NUCLEOTIDE SEQUENCE [LARGE SCALE GENOMIC DNA]</scope>
    <source>
        <strain evidence="8">CCM 8906</strain>
    </source>
</reference>
<proteinExistence type="inferred from homology"/>
<sequence>MVKLGRTIKLRLYPDNNQSADFLTMSREYQRLANIVSQWIFDHDFPLSWLKINHQLYQVLRQKSQLNSQMVQSVFRTVAARYKAVQEQMKQHPYRYKNEGNKWVQVPRDLTWLVKPIHFRRPQADLVRQRNYSFVDEMKRISITTLGKRTKLYFTDKGFEDYFHGNWKLGTAKLVHNCGKWFLHIGVTREVSDFNAKDSPKIVGIDRGLRFLATTFDSAGKTLFFDGQKVLYKRKKFLETRRQLQRKSTKSAKKKLKQLAQRENRWMTDVNHWLAKTLVTAYGSHTLFVLEDLTNVTFNTDDLPKSLRNSHRSWSFFQLGSFLTYKAQAIQSIVVKVNPAFTSQRCPKCGMVEKTNRHHEAHEYWCEQCQYRCNDDRLGAMNIKMLGQDWLSGVKHPKITKLTTIR</sequence>
<evidence type="ECO:0000256" key="1">
    <source>
        <dbReference type="ARBA" id="ARBA00008761"/>
    </source>
</evidence>
<keyword evidence="3" id="KW-0238">DNA-binding</keyword>
<comment type="caution">
    <text evidence="7">The sequence shown here is derived from an EMBL/GenBank/DDBJ whole genome shotgun (WGS) entry which is preliminary data.</text>
</comment>
<dbReference type="GO" id="GO:0004519">
    <property type="term" value="F:endonuclease activity"/>
    <property type="evidence" value="ECO:0007669"/>
    <property type="project" value="UniProtKB-KW"/>
</dbReference>
<evidence type="ECO:0000259" key="5">
    <source>
        <dbReference type="Pfam" id="PF01385"/>
    </source>
</evidence>
<dbReference type="RefSeq" id="WP_125701990.1">
    <property type="nucleotide sequence ID" value="NZ_JBHTOM010000022.1"/>
</dbReference>
<keyword evidence="7" id="KW-0255">Endonuclease</keyword>
<feature type="domain" description="Cas12f1-like TNB" evidence="6">
    <location>
        <begin position="316"/>
        <end position="383"/>
    </location>
</feature>
<feature type="domain" description="Probable transposase IS891/IS1136/IS1341" evidence="5">
    <location>
        <begin position="195"/>
        <end position="285"/>
    </location>
</feature>
<keyword evidence="2" id="KW-0815">Transposition</keyword>
<organism evidence="7 8">
    <name type="scientific">Levilactobacillus fuyuanensis</name>
    <dbReference type="NCBI Taxonomy" id="2486022"/>
    <lineage>
        <taxon>Bacteria</taxon>
        <taxon>Bacillati</taxon>
        <taxon>Bacillota</taxon>
        <taxon>Bacilli</taxon>
        <taxon>Lactobacillales</taxon>
        <taxon>Lactobacillaceae</taxon>
        <taxon>Levilactobacillus</taxon>
    </lineage>
</organism>
<evidence type="ECO:0000256" key="2">
    <source>
        <dbReference type="ARBA" id="ARBA00022578"/>
    </source>
</evidence>
<dbReference type="NCBIfam" id="NF040570">
    <property type="entry name" value="guided_TnpB"/>
    <property type="match status" value="1"/>
</dbReference>
<name>A0ABW4H677_9LACO</name>
<evidence type="ECO:0000256" key="3">
    <source>
        <dbReference type="ARBA" id="ARBA00023125"/>
    </source>
</evidence>
<accession>A0ABW4H677</accession>
<evidence type="ECO:0000256" key="4">
    <source>
        <dbReference type="ARBA" id="ARBA00023172"/>
    </source>
</evidence>
<keyword evidence="4" id="KW-0233">DNA recombination</keyword>
<evidence type="ECO:0000259" key="6">
    <source>
        <dbReference type="Pfam" id="PF07282"/>
    </source>
</evidence>
<gene>
    <name evidence="7" type="ORF">ACFQ5T_11500</name>
</gene>
<dbReference type="Pfam" id="PF01385">
    <property type="entry name" value="OrfB_IS605"/>
    <property type="match status" value="1"/>
</dbReference>
<dbReference type="InterPro" id="IPR001959">
    <property type="entry name" value="Transposase"/>
</dbReference>
<evidence type="ECO:0000313" key="8">
    <source>
        <dbReference type="Proteomes" id="UP001597195"/>
    </source>
</evidence>
<keyword evidence="8" id="KW-1185">Reference proteome</keyword>